<dbReference type="PANTHER" id="PTHR43798">
    <property type="entry name" value="MONOACYLGLYCEROL LIPASE"/>
    <property type="match status" value="1"/>
</dbReference>
<dbReference type="Pfam" id="PF00561">
    <property type="entry name" value="Abhydrolase_1"/>
    <property type="match status" value="1"/>
</dbReference>
<organism evidence="2 3">
    <name type="scientific">Novosphingobium colocasiae</name>
    <dbReference type="NCBI Taxonomy" id="1256513"/>
    <lineage>
        <taxon>Bacteria</taxon>
        <taxon>Pseudomonadati</taxon>
        <taxon>Pseudomonadota</taxon>
        <taxon>Alphaproteobacteria</taxon>
        <taxon>Sphingomonadales</taxon>
        <taxon>Sphingomonadaceae</taxon>
        <taxon>Novosphingobium</taxon>
    </lineage>
</organism>
<dbReference type="EMBL" id="BMZA01000006">
    <property type="protein sequence ID" value="GGZ05541.1"/>
    <property type="molecule type" value="Genomic_DNA"/>
</dbReference>
<keyword evidence="3" id="KW-1185">Reference proteome</keyword>
<evidence type="ECO:0000313" key="2">
    <source>
        <dbReference type="EMBL" id="GGZ05541.1"/>
    </source>
</evidence>
<sequence>MAGFERYIEKGSGPAIILNHGTLMDATMFAPQMDFLAECGYRVISMNSRALLEDNPQAHSLDDLADDTARLADDLGIETFVAAGMSVGAFSTINFALKYQDRCDAVIFIDTMAVDYPDHEKEAFKAKFDELQIDGPVPRDIAEWSAPFCFGSTTYANNMPLVQHWIDRWATVIPARAVWAQSTSWTHKADYTDRLKEIRVPVLMLHGEEDVPLPLERVLSMVMEISDLTLHKFAGVGHTANLEAPELANRAILNFLDRIHDR</sequence>
<comment type="caution">
    <text evidence="2">The sequence shown here is derived from an EMBL/GenBank/DDBJ whole genome shotgun (WGS) entry which is preliminary data.</text>
</comment>
<reference evidence="2" key="2">
    <citation type="submission" date="2020-09" db="EMBL/GenBank/DDBJ databases">
        <authorList>
            <person name="Sun Q."/>
            <person name="Kim S."/>
        </authorList>
    </citation>
    <scope>NUCLEOTIDE SEQUENCE</scope>
    <source>
        <strain evidence="2">KCTC 32255</strain>
    </source>
</reference>
<dbReference type="RefSeq" id="WP_189621115.1">
    <property type="nucleotide sequence ID" value="NZ_BMZA01000006.1"/>
</dbReference>
<accession>A0A918PGD4</accession>
<dbReference type="InterPro" id="IPR050266">
    <property type="entry name" value="AB_hydrolase_sf"/>
</dbReference>
<evidence type="ECO:0000313" key="3">
    <source>
        <dbReference type="Proteomes" id="UP000648075"/>
    </source>
</evidence>
<dbReference type="InterPro" id="IPR000073">
    <property type="entry name" value="AB_hydrolase_1"/>
</dbReference>
<reference evidence="2" key="1">
    <citation type="journal article" date="2014" name="Int. J. Syst. Evol. Microbiol.">
        <title>Complete genome sequence of Corynebacterium casei LMG S-19264T (=DSM 44701T), isolated from a smear-ripened cheese.</title>
        <authorList>
            <consortium name="US DOE Joint Genome Institute (JGI-PGF)"/>
            <person name="Walter F."/>
            <person name="Albersmeier A."/>
            <person name="Kalinowski J."/>
            <person name="Ruckert C."/>
        </authorList>
    </citation>
    <scope>NUCLEOTIDE SEQUENCE</scope>
    <source>
        <strain evidence="2">KCTC 32255</strain>
    </source>
</reference>
<dbReference type="Proteomes" id="UP000648075">
    <property type="component" value="Unassembled WGS sequence"/>
</dbReference>
<dbReference type="PANTHER" id="PTHR43798:SF29">
    <property type="entry name" value="AB HYDROLASE-1 DOMAIN-CONTAINING PROTEIN"/>
    <property type="match status" value="1"/>
</dbReference>
<gene>
    <name evidence="2" type="ORF">GCM10011614_20670</name>
</gene>
<dbReference type="Gene3D" id="3.40.50.1820">
    <property type="entry name" value="alpha/beta hydrolase"/>
    <property type="match status" value="1"/>
</dbReference>
<protein>
    <recommendedName>
        <fullName evidence="1">AB hydrolase-1 domain-containing protein</fullName>
    </recommendedName>
</protein>
<dbReference type="AlphaFoldDB" id="A0A918PGD4"/>
<dbReference type="SUPFAM" id="SSF53474">
    <property type="entry name" value="alpha/beta-Hydrolases"/>
    <property type="match status" value="1"/>
</dbReference>
<feature type="domain" description="AB hydrolase-1" evidence="1">
    <location>
        <begin position="14"/>
        <end position="245"/>
    </location>
</feature>
<name>A0A918PGD4_9SPHN</name>
<dbReference type="InterPro" id="IPR029058">
    <property type="entry name" value="AB_hydrolase_fold"/>
</dbReference>
<evidence type="ECO:0000259" key="1">
    <source>
        <dbReference type="Pfam" id="PF00561"/>
    </source>
</evidence>
<proteinExistence type="predicted"/>